<dbReference type="Proteomes" id="UP001199750">
    <property type="component" value="Unassembled WGS sequence"/>
</dbReference>
<comment type="caution">
    <text evidence="4">The sequence shown here is derived from an EMBL/GenBank/DDBJ whole genome shotgun (WGS) entry which is preliminary data.</text>
</comment>
<dbReference type="Proteomes" id="UP000284434">
    <property type="component" value="Unassembled WGS sequence"/>
</dbReference>
<evidence type="ECO:0000259" key="1">
    <source>
        <dbReference type="SMART" id="SM01040"/>
    </source>
</evidence>
<reference evidence="2" key="2">
    <citation type="submission" date="2022-01" db="EMBL/GenBank/DDBJ databases">
        <title>Collection of gut derived symbiotic bacterial strains cultured from healthy donors.</title>
        <authorList>
            <person name="Lin H."/>
            <person name="Kohout C."/>
            <person name="Waligurski E."/>
            <person name="Pamer E.G."/>
        </authorList>
    </citation>
    <scope>NUCLEOTIDE SEQUENCE</scope>
    <source>
        <strain evidence="2">DFI.1.149</strain>
    </source>
</reference>
<evidence type="ECO:0000313" key="2">
    <source>
        <dbReference type="EMBL" id="MCG4961587.1"/>
    </source>
</evidence>
<evidence type="ECO:0000313" key="3">
    <source>
        <dbReference type="EMBL" id="RGV19938.1"/>
    </source>
</evidence>
<evidence type="ECO:0000313" key="6">
    <source>
        <dbReference type="Proteomes" id="UP000284434"/>
    </source>
</evidence>
<dbReference type="EMBL" id="QSCO01000036">
    <property type="protein sequence ID" value="RGY03517.1"/>
    <property type="molecule type" value="Genomic_DNA"/>
</dbReference>
<dbReference type="EMBL" id="QRYW01000044">
    <property type="protein sequence ID" value="RGV19938.1"/>
    <property type="molecule type" value="Genomic_DNA"/>
</dbReference>
<dbReference type="SMART" id="SM01040">
    <property type="entry name" value="Bro-N"/>
    <property type="match status" value="1"/>
</dbReference>
<dbReference type="AlphaFoldDB" id="A0A413I706"/>
<protein>
    <submittedName>
        <fullName evidence="2">Bro-N domain-containing protein</fullName>
    </submittedName>
</protein>
<name>A0A413I706_9BACT</name>
<sequence length="288" mass="33190">MTKQNAIKVFEEKKVRTVWDSDKEEWYFSIVDVIAVLTDSPNPRKYWSVLKTRLKKEGSELTTNCSQLKMPSSDGKYYKTDVADTEQLFRLIQSIPSPKAEPFKLWMAQVAKERLDQMQDPELSIQQAMMDYKRLGYSDNWINQRLKSIEIRKDLTDEWKRHGLQEGVQFATLTDIIYKTWAGKTAKEYKQFKGLKKENLRDNMTNKELVLNMLAELSTKEISEVQNPESFDEHIDVAKQGGTIALNARLELEKKTGKSVVTPLNAKDVLGLQSGEVEDVDLDSEEAK</sequence>
<evidence type="ECO:0000313" key="4">
    <source>
        <dbReference type="EMBL" id="RGY03517.1"/>
    </source>
</evidence>
<dbReference type="EMBL" id="JAKNDN010000039">
    <property type="protein sequence ID" value="MCG4961587.1"/>
    <property type="molecule type" value="Genomic_DNA"/>
</dbReference>
<dbReference type="Proteomes" id="UP000283426">
    <property type="component" value="Unassembled WGS sequence"/>
</dbReference>
<evidence type="ECO:0000313" key="5">
    <source>
        <dbReference type="Proteomes" id="UP000283426"/>
    </source>
</evidence>
<organism evidence="4 6">
    <name type="scientific">Odoribacter splanchnicus</name>
    <dbReference type="NCBI Taxonomy" id="28118"/>
    <lineage>
        <taxon>Bacteria</taxon>
        <taxon>Pseudomonadati</taxon>
        <taxon>Bacteroidota</taxon>
        <taxon>Bacteroidia</taxon>
        <taxon>Bacteroidales</taxon>
        <taxon>Odoribacteraceae</taxon>
        <taxon>Odoribacter</taxon>
    </lineage>
</organism>
<gene>
    <name evidence="3" type="ORF">DWW24_17185</name>
    <name evidence="4" type="ORF">DXA53_18330</name>
    <name evidence="2" type="ORF">L0P03_17320</name>
</gene>
<dbReference type="InterPro" id="IPR003497">
    <property type="entry name" value="BRO_N_domain"/>
</dbReference>
<accession>A0A413I706</accession>
<reference evidence="5 6" key="1">
    <citation type="submission" date="2018-08" db="EMBL/GenBank/DDBJ databases">
        <title>A genome reference for cultivated species of the human gut microbiota.</title>
        <authorList>
            <person name="Zou Y."/>
            <person name="Xue W."/>
            <person name="Luo G."/>
        </authorList>
    </citation>
    <scope>NUCLEOTIDE SEQUENCE [LARGE SCALE GENOMIC DNA]</scope>
    <source>
        <strain evidence="3 5">AF14-6AC</strain>
        <strain evidence="4 6">OF03-11</strain>
    </source>
</reference>
<dbReference type="Pfam" id="PF02498">
    <property type="entry name" value="Bro-N"/>
    <property type="match status" value="1"/>
</dbReference>
<dbReference type="RefSeq" id="WP_118104861.1">
    <property type="nucleotide sequence ID" value="NZ_JADNHN010000045.1"/>
</dbReference>
<proteinExistence type="predicted"/>
<feature type="domain" description="Bro-N" evidence="1">
    <location>
        <begin position="14"/>
        <end position="113"/>
    </location>
</feature>